<evidence type="ECO:0000313" key="2">
    <source>
        <dbReference type="EMBL" id="CAI9107133.1"/>
    </source>
</evidence>
<dbReference type="InterPro" id="IPR001810">
    <property type="entry name" value="F-box_dom"/>
</dbReference>
<dbReference type="CDD" id="cd22157">
    <property type="entry name" value="F-box_AtFBW1-like"/>
    <property type="match status" value="1"/>
</dbReference>
<dbReference type="AlphaFoldDB" id="A0AAV1DHL0"/>
<sequence>MLKLPSLDLHPDYFDFEDHNNIPTHRYKLLKTCRKNSSYFDGEILTIGVDSSWRTTLHDKNPPISSEHTIKSLSACLDGVLCWTDDNGLEIGAFDLAKEKFIRIPSPLRAGEGVSYKATRYYNHKPYMMLANFGPSIVVTKPKGDDDFEKQQILRYERSGGGNWVDVVPELNLADGDKVASSFPKYCKDFYPTALGILPNGKVMLMRAEDQKSASFYSLRLDFLWPNHEEIRLPSDHQRIPDDSVRKILTRLPVKSLMIFKCVSPNWLSMIEDPSFTKSYTGGSRGGVLCWMDCNGLKITAFDLAKEKFTHIPSPFGRGEGLYYNARHHNNKPFMKLANFGPSIAVTKPIGDNLEEHQILRYNISGGDHGTDENGGGGGVWVDVVPELQPANRPENSSFALYDDGFQPVALGILPDGKMLMRLGDYHGFSNGLDFLNLSNREELQRIGINTSFLNDVPKRKVEMPGIDHSACEGIDERAKSDIFEGG</sequence>
<dbReference type="EMBL" id="OX459122">
    <property type="protein sequence ID" value="CAI9107133.1"/>
    <property type="molecule type" value="Genomic_DNA"/>
</dbReference>
<evidence type="ECO:0000313" key="3">
    <source>
        <dbReference type="Proteomes" id="UP001161247"/>
    </source>
</evidence>
<organism evidence="2 3">
    <name type="scientific">Oldenlandia corymbosa var. corymbosa</name>
    <dbReference type="NCBI Taxonomy" id="529605"/>
    <lineage>
        <taxon>Eukaryota</taxon>
        <taxon>Viridiplantae</taxon>
        <taxon>Streptophyta</taxon>
        <taxon>Embryophyta</taxon>
        <taxon>Tracheophyta</taxon>
        <taxon>Spermatophyta</taxon>
        <taxon>Magnoliopsida</taxon>
        <taxon>eudicotyledons</taxon>
        <taxon>Gunneridae</taxon>
        <taxon>Pentapetalae</taxon>
        <taxon>asterids</taxon>
        <taxon>lamiids</taxon>
        <taxon>Gentianales</taxon>
        <taxon>Rubiaceae</taxon>
        <taxon>Rubioideae</taxon>
        <taxon>Spermacoceae</taxon>
        <taxon>Hedyotis-Oldenlandia complex</taxon>
        <taxon>Oldenlandia</taxon>
    </lineage>
</organism>
<evidence type="ECO:0000259" key="1">
    <source>
        <dbReference type="SMART" id="SM00256"/>
    </source>
</evidence>
<feature type="domain" description="F-box" evidence="1">
    <location>
        <begin position="240"/>
        <end position="280"/>
    </location>
</feature>
<keyword evidence="3" id="KW-1185">Reference proteome</keyword>
<dbReference type="SMART" id="SM00256">
    <property type="entry name" value="FBOX"/>
    <property type="match status" value="1"/>
</dbReference>
<dbReference type="Pfam" id="PF00646">
    <property type="entry name" value="F-box"/>
    <property type="match status" value="1"/>
</dbReference>
<gene>
    <name evidence="2" type="ORF">OLC1_LOCUS15520</name>
</gene>
<reference evidence="2" key="1">
    <citation type="submission" date="2023-03" db="EMBL/GenBank/DDBJ databases">
        <authorList>
            <person name="Julca I."/>
        </authorList>
    </citation>
    <scope>NUCLEOTIDE SEQUENCE</scope>
</reference>
<proteinExistence type="predicted"/>
<dbReference type="SUPFAM" id="SSF81383">
    <property type="entry name" value="F-box domain"/>
    <property type="match status" value="1"/>
</dbReference>
<dbReference type="PANTHER" id="PTHR31111:SF125">
    <property type="entry name" value="F-BOX PROTEIN CPR30-LIKE"/>
    <property type="match status" value="1"/>
</dbReference>
<accession>A0AAV1DHL0</accession>
<dbReference type="InterPro" id="IPR036047">
    <property type="entry name" value="F-box-like_dom_sf"/>
</dbReference>
<name>A0AAV1DHL0_OLDCO</name>
<dbReference type="Proteomes" id="UP001161247">
    <property type="component" value="Chromosome 5"/>
</dbReference>
<protein>
    <submittedName>
        <fullName evidence="2">OLC1v1006424C1</fullName>
    </submittedName>
</protein>
<dbReference type="PANTHER" id="PTHR31111">
    <property type="entry name" value="BNAA05G37150D PROTEIN-RELATED"/>
    <property type="match status" value="1"/>
</dbReference>